<sequence>MALNLTATAPLRALIRRATRADTVNHHARNVLRRQSRAPFRQLWGASWSRQSPATEAAPQPELLVHDASNEGQPDGKPAKHVAVNIDGDPRTFDTVFLRDSCACPQCVDPDSKQKLFQTSDIPLDLEGTCTTVEDDEKGLMLEVAWQKDVPGYGPEHRTRHSFGWLQRALNTESELRGAVRHNERVLWDKDKITKHNKWLDYRKYMAEDEVLFDALTHLHKYGLLFLNNVPESEESVVQIANRIGNLKDTFYGRTWDVKSKPKAENIAYTNVFLGLHMDLLYTSNPPHLQLLHSLRARAPRGESFFSDSFHAATQLHRMKPFLFRHLCNFPVTYHYHHENYHYHFNRPTIDLFPYPKYSEPSNIAIKHVNWSPPFQGPFEARIGGENRPHLRYYLEAANAFEKLLSAEENLYEYRLEEGECVIFDNRRVLHARRAFDAQKGERWLKGAYVDDDVFYSKLRVLQERYEGRWDAEGVVRRHGEPLRSQKQGPPEDETGRLARTQTLSRAENEDAILRYEGPSSALYGPRVLEEMTFRLRKKKRSAPIQATPVAQTQTETQSEDGNIEGPSSALYGTRTLSAYINKIKTIM</sequence>
<gene>
    <name evidence="9" type="ORF">K491DRAFT_644653</name>
</gene>
<dbReference type="GO" id="GO:0051213">
    <property type="term" value="F:dioxygenase activity"/>
    <property type="evidence" value="ECO:0007669"/>
    <property type="project" value="UniProtKB-KW"/>
</dbReference>
<keyword evidence="5" id="KW-0560">Oxidoreductase</keyword>
<feature type="domain" description="TauD/TfdA-like" evidence="8">
    <location>
        <begin position="200"/>
        <end position="449"/>
    </location>
</feature>
<dbReference type="GO" id="GO:0045329">
    <property type="term" value="P:carnitine biosynthetic process"/>
    <property type="evidence" value="ECO:0007669"/>
    <property type="project" value="TreeGrafter"/>
</dbReference>
<dbReference type="Proteomes" id="UP000799324">
    <property type="component" value="Unassembled WGS sequence"/>
</dbReference>
<dbReference type="AlphaFoldDB" id="A0A6A6TTZ4"/>
<organism evidence="9 10">
    <name type="scientific">Lophiostoma macrostomum CBS 122681</name>
    <dbReference type="NCBI Taxonomy" id="1314788"/>
    <lineage>
        <taxon>Eukaryota</taxon>
        <taxon>Fungi</taxon>
        <taxon>Dikarya</taxon>
        <taxon>Ascomycota</taxon>
        <taxon>Pezizomycotina</taxon>
        <taxon>Dothideomycetes</taxon>
        <taxon>Pleosporomycetidae</taxon>
        <taxon>Pleosporales</taxon>
        <taxon>Lophiostomataceae</taxon>
        <taxon>Lophiostoma</taxon>
    </lineage>
</organism>
<dbReference type="Gene3D" id="3.30.2020.30">
    <property type="match status" value="1"/>
</dbReference>
<comment type="cofactor">
    <cofactor evidence="1">
        <name>Fe(2+)</name>
        <dbReference type="ChEBI" id="CHEBI:29033"/>
    </cofactor>
</comment>
<feature type="region of interest" description="Disordered" evidence="7">
    <location>
        <begin position="477"/>
        <end position="504"/>
    </location>
</feature>
<dbReference type="PANTHER" id="PTHR10696:SF25">
    <property type="entry name" value="OXIDOREDUCTASE AIM17-RELATED"/>
    <property type="match status" value="1"/>
</dbReference>
<evidence type="ECO:0000256" key="7">
    <source>
        <dbReference type="SAM" id="MobiDB-lite"/>
    </source>
</evidence>
<dbReference type="GO" id="GO:0046872">
    <property type="term" value="F:metal ion binding"/>
    <property type="evidence" value="ECO:0007669"/>
    <property type="project" value="UniProtKB-KW"/>
</dbReference>
<evidence type="ECO:0000256" key="1">
    <source>
        <dbReference type="ARBA" id="ARBA00001954"/>
    </source>
</evidence>
<dbReference type="InterPro" id="IPR042098">
    <property type="entry name" value="TauD-like_sf"/>
</dbReference>
<comment type="similarity">
    <text evidence="2">Belongs to the gamma-BBH/TMLD family.</text>
</comment>
<accession>A0A6A6TTZ4</accession>
<keyword evidence="10" id="KW-1185">Reference proteome</keyword>
<feature type="region of interest" description="Disordered" evidence="7">
    <location>
        <begin position="540"/>
        <end position="570"/>
    </location>
</feature>
<dbReference type="FunFam" id="3.60.130.10:FF:000058">
    <property type="entry name" value="Uncharacterized protein"/>
    <property type="match status" value="1"/>
</dbReference>
<dbReference type="Pfam" id="PF02668">
    <property type="entry name" value="TauD"/>
    <property type="match status" value="1"/>
</dbReference>
<protein>
    <submittedName>
        <fullName evidence="9">Clavaminate synthase-like protein</fullName>
    </submittedName>
</protein>
<dbReference type="Gene3D" id="3.60.130.10">
    <property type="entry name" value="Clavaminate synthase-like"/>
    <property type="match status" value="1"/>
</dbReference>
<evidence type="ECO:0000313" key="10">
    <source>
        <dbReference type="Proteomes" id="UP000799324"/>
    </source>
</evidence>
<evidence type="ECO:0000256" key="3">
    <source>
        <dbReference type="ARBA" id="ARBA00022723"/>
    </source>
</evidence>
<dbReference type="SUPFAM" id="SSF51197">
    <property type="entry name" value="Clavaminate synthase-like"/>
    <property type="match status" value="1"/>
</dbReference>
<keyword evidence="3" id="KW-0479">Metal-binding</keyword>
<evidence type="ECO:0000256" key="6">
    <source>
        <dbReference type="ARBA" id="ARBA00023004"/>
    </source>
</evidence>
<dbReference type="InterPro" id="IPR050411">
    <property type="entry name" value="AlphaKG_dependent_hydroxylases"/>
</dbReference>
<dbReference type="GO" id="GO:0005739">
    <property type="term" value="C:mitochondrion"/>
    <property type="evidence" value="ECO:0007669"/>
    <property type="project" value="TreeGrafter"/>
</dbReference>
<evidence type="ECO:0000259" key="8">
    <source>
        <dbReference type="Pfam" id="PF02668"/>
    </source>
</evidence>
<proteinExistence type="inferred from homology"/>
<reference evidence="9" key="1">
    <citation type="journal article" date="2020" name="Stud. Mycol.">
        <title>101 Dothideomycetes genomes: a test case for predicting lifestyles and emergence of pathogens.</title>
        <authorList>
            <person name="Haridas S."/>
            <person name="Albert R."/>
            <person name="Binder M."/>
            <person name="Bloem J."/>
            <person name="Labutti K."/>
            <person name="Salamov A."/>
            <person name="Andreopoulos B."/>
            <person name="Baker S."/>
            <person name="Barry K."/>
            <person name="Bills G."/>
            <person name="Bluhm B."/>
            <person name="Cannon C."/>
            <person name="Castanera R."/>
            <person name="Culley D."/>
            <person name="Daum C."/>
            <person name="Ezra D."/>
            <person name="Gonzalez J."/>
            <person name="Henrissat B."/>
            <person name="Kuo A."/>
            <person name="Liang C."/>
            <person name="Lipzen A."/>
            <person name="Lutzoni F."/>
            <person name="Magnuson J."/>
            <person name="Mondo S."/>
            <person name="Nolan M."/>
            <person name="Ohm R."/>
            <person name="Pangilinan J."/>
            <person name="Park H.-J."/>
            <person name="Ramirez L."/>
            <person name="Alfaro M."/>
            <person name="Sun H."/>
            <person name="Tritt A."/>
            <person name="Yoshinaga Y."/>
            <person name="Zwiers L.-H."/>
            <person name="Turgeon B."/>
            <person name="Goodwin S."/>
            <person name="Spatafora J."/>
            <person name="Crous P."/>
            <person name="Grigoriev I."/>
        </authorList>
    </citation>
    <scope>NUCLEOTIDE SEQUENCE</scope>
    <source>
        <strain evidence="9">CBS 122681</strain>
    </source>
</reference>
<dbReference type="EMBL" id="MU004288">
    <property type="protein sequence ID" value="KAF2662781.1"/>
    <property type="molecule type" value="Genomic_DNA"/>
</dbReference>
<dbReference type="PANTHER" id="PTHR10696">
    <property type="entry name" value="GAMMA-BUTYROBETAINE HYDROXYLASE-RELATED"/>
    <property type="match status" value="1"/>
</dbReference>
<keyword evidence="4" id="KW-0223">Dioxygenase</keyword>
<evidence type="ECO:0000256" key="4">
    <source>
        <dbReference type="ARBA" id="ARBA00022964"/>
    </source>
</evidence>
<dbReference type="OrthoDB" id="406634at2759"/>
<name>A0A6A6TTZ4_9PLEO</name>
<keyword evidence="6" id="KW-0408">Iron</keyword>
<evidence type="ECO:0000256" key="5">
    <source>
        <dbReference type="ARBA" id="ARBA00023002"/>
    </source>
</evidence>
<dbReference type="InterPro" id="IPR038492">
    <property type="entry name" value="GBBH-like_N_sf"/>
</dbReference>
<dbReference type="InterPro" id="IPR003819">
    <property type="entry name" value="TauD/TfdA-like"/>
</dbReference>
<evidence type="ECO:0000256" key="2">
    <source>
        <dbReference type="ARBA" id="ARBA00008654"/>
    </source>
</evidence>
<evidence type="ECO:0000313" key="9">
    <source>
        <dbReference type="EMBL" id="KAF2662781.1"/>
    </source>
</evidence>